<evidence type="ECO:0000256" key="7">
    <source>
        <dbReference type="ARBA" id="ARBA00022840"/>
    </source>
</evidence>
<dbReference type="InterPro" id="IPR006001">
    <property type="entry name" value="Therm_gnt_kin"/>
</dbReference>
<evidence type="ECO:0000256" key="2">
    <source>
        <dbReference type="ARBA" id="ARBA00008420"/>
    </source>
</evidence>
<gene>
    <name evidence="10" type="ORF">AOPFMNJM_3516</name>
</gene>
<keyword evidence="11" id="KW-1185">Reference proteome</keyword>
<organism evidence="10 11">
    <name type="scientific">Methylobacterium jeotgali</name>
    <dbReference type="NCBI Taxonomy" id="381630"/>
    <lineage>
        <taxon>Bacteria</taxon>
        <taxon>Pseudomonadati</taxon>
        <taxon>Pseudomonadota</taxon>
        <taxon>Alphaproteobacteria</taxon>
        <taxon>Hyphomicrobiales</taxon>
        <taxon>Methylobacteriaceae</taxon>
        <taxon>Methylobacterium</taxon>
    </lineage>
</organism>
<dbReference type="CDD" id="cd02021">
    <property type="entry name" value="GntK"/>
    <property type="match status" value="1"/>
</dbReference>
<accession>A0ABQ4T2S2</accession>
<keyword evidence="4 9" id="KW-0808">Transferase</keyword>
<sequence length="186" mass="19523">MSEPEAQETSRGPGPRVVVVMGVSGSGKSTVGACLAERLGWRFADGDDFHSAGDVARMRSGHALTDADRAPWLAAVAAWIGSRLAAGEGGVVACSALKRRYRDILRAGRPEVGLVYLEGSRALVAGRIAARRGHFMPASLLDSQFAALEEPEADESVLSVGIEEAPAAIVEAILDGLCLEPETLDR</sequence>
<dbReference type="PANTHER" id="PTHR43442">
    <property type="entry name" value="GLUCONOKINASE-RELATED"/>
    <property type="match status" value="1"/>
</dbReference>
<dbReference type="EMBL" id="BPQR01000064">
    <property type="protein sequence ID" value="GJE08181.1"/>
    <property type="molecule type" value="Genomic_DNA"/>
</dbReference>
<reference evidence="10" key="1">
    <citation type="journal article" date="2021" name="Front. Microbiol.">
        <title>Comprehensive Comparative Genomics and Phenotyping of Methylobacterium Species.</title>
        <authorList>
            <person name="Alessa O."/>
            <person name="Ogura Y."/>
            <person name="Fujitani Y."/>
            <person name="Takami H."/>
            <person name="Hayashi T."/>
            <person name="Sahin N."/>
            <person name="Tani A."/>
        </authorList>
    </citation>
    <scope>NUCLEOTIDE SEQUENCE</scope>
    <source>
        <strain evidence="10">LMG 23639</strain>
    </source>
</reference>
<dbReference type="NCBIfam" id="TIGR01313">
    <property type="entry name" value="therm_gnt_kin"/>
    <property type="match status" value="1"/>
</dbReference>
<dbReference type="InterPro" id="IPR027417">
    <property type="entry name" value="P-loop_NTPase"/>
</dbReference>
<reference evidence="10" key="2">
    <citation type="submission" date="2021-08" db="EMBL/GenBank/DDBJ databases">
        <authorList>
            <person name="Tani A."/>
            <person name="Ola A."/>
            <person name="Ogura Y."/>
            <person name="Katsura K."/>
            <person name="Hayashi T."/>
        </authorList>
    </citation>
    <scope>NUCLEOTIDE SEQUENCE</scope>
    <source>
        <strain evidence="10">LMG 23639</strain>
    </source>
</reference>
<evidence type="ECO:0000313" key="11">
    <source>
        <dbReference type="Proteomes" id="UP001055102"/>
    </source>
</evidence>
<keyword evidence="5 9" id="KW-0547">Nucleotide-binding</keyword>
<dbReference type="PANTHER" id="PTHR43442:SF3">
    <property type="entry name" value="GLUCONOKINASE-RELATED"/>
    <property type="match status" value="1"/>
</dbReference>
<dbReference type="Pfam" id="PF13671">
    <property type="entry name" value="AAA_33"/>
    <property type="match status" value="1"/>
</dbReference>
<dbReference type="EC" id="2.7.1.12" evidence="3 9"/>
<dbReference type="Gene3D" id="3.40.50.300">
    <property type="entry name" value="P-loop containing nucleotide triphosphate hydrolases"/>
    <property type="match status" value="1"/>
</dbReference>
<dbReference type="RefSeq" id="WP_238277741.1">
    <property type="nucleotide sequence ID" value="NZ_BPQR01000064.1"/>
</dbReference>
<evidence type="ECO:0000256" key="5">
    <source>
        <dbReference type="ARBA" id="ARBA00022741"/>
    </source>
</evidence>
<keyword evidence="7 9" id="KW-0067">ATP-binding</keyword>
<comment type="similarity">
    <text evidence="2 9">Belongs to the gluconokinase GntK/GntV family.</text>
</comment>
<evidence type="ECO:0000313" key="10">
    <source>
        <dbReference type="EMBL" id="GJE08181.1"/>
    </source>
</evidence>
<evidence type="ECO:0000256" key="8">
    <source>
        <dbReference type="ARBA" id="ARBA00048090"/>
    </source>
</evidence>
<evidence type="ECO:0000256" key="3">
    <source>
        <dbReference type="ARBA" id="ARBA00012054"/>
    </source>
</evidence>
<evidence type="ECO:0000256" key="9">
    <source>
        <dbReference type="RuleBase" id="RU363066"/>
    </source>
</evidence>
<dbReference type="SUPFAM" id="SSF52540">
    <property type="entry name" value="P-loop containing nucleoside triphosphate hydrolases"/>
    <property type="match status" value="1"/>
</dbReference>
<comment type="catalytic activity">
    <reaction evidence="8 9">
        <text>D-gluconate + ATP = 6-phospho-D-gluconate + ADP + H(+)</text>
        <dbReference type="Rhea" id="RHEA:19433"/>
        <dbReference type="ChEBI" id="CHEBI:15378"/>
        <dbReference type="ChEBI" id="CHEBI:18391"/>
        <dbReference type="ChEBI" id="CHEBI:30616"/>
        <dbReference type="ChEBI" id="CHEBI:58759"/>
        <dbReference type="ChEBI" id="CHEBI:456216"/>
        <dbReference type="EC" id="2.7.1.12"/>
    </reaction>
</comment>
<evidence type="ECO:0000256" key="4">
    <source>
        <dbReference type="ARBA" id="ARBA00022679"/>
    </source>
</evidence>
<evidence type="ECO:0000256" key="6">
    <source>
        <dbReference type="ARBA" id="ARBA00022777"/>
    </source>
</evidence>
<proteinExistence type="inferred from homology"/>
<evidence type="ECO:0000256" key="1">
    <source>
        <dbReference type="ARBA" id="ARBA00004761"/>
    </source>
</evidence>
<comment type="pathway">
    <text evidence="1">Carbohydrate acid metabolism.</text>
</comment>
<comment type="caution">
    <text evidence="10">The sequence shown here is derived from an EMBL/GenBank/DDBJ whole genome shotgun (WGS) entry which is preliminary data.</text>
</comment>
<keyword evidence="6 9" id="KW-0418">Kinase</keyword>
<dbReference type="Proteomes" id="UP001055102">
    <property type="component" value="Unassembled WGS sequence"/>
</dbReference>
<protein>
    <recommendedName>
        <fullName evidence="3 9">Gluconokinase</fullName>
        <ecNumber evidence="3 9">2.7.1.12</ecNumber>
    </recommendedName>
</protein>
<name>A0ABQ4T2S2_9HYPH</name>